<keyword evidence="8" id="KW-1185">Reference proteome</keyword>
<proteinExistence type="predicted"/>
<dbReference type="Gene3D" id="1.10.510.10">
    <property type="entry name" value="Transferase(Phosphotransferase) domain 1"/>
    <property type="match status" value="1"/>
</dbReference>
<gene>
    <name evidence="7" type="ORF">Zmor_027063</name>
</gene>
<dbReference type="InterPro" id="IPR000719">
    <property type="entry name" value="Prot_kinase_dom"/>
</dbReference>
<name>A0AA38HL24_9CUCU</name>
<feature type="domain" description="Protein kinase" evidence="6">
    <location>
        <begin position="1"/>
        <end position="90"/>
    </location>
</feature>
<dbReference type="Proteomes" id="UP001168821">
    <property type="component" value="Unassembled WGS sequence"/>
</dbReference>
<dbReference type="PANTHER" id="PTHR24351">
    <property type="entry name" value="RIBOSOMAL PROTEIN S6 KINASE"/>
    <property type="match status" value="1"/>
</dbReference>
<dbReference type="InterPro" id="IPR011009">
    <property type="entry name" value="Kinase-like_dom_sf"/>
</dbReference>
<keyword evidence="2" id="KW-0808">Transferase</keyword>
<evidence type="ECO:0000256" key="4">
    <source>
        <dbReference type="ARBA" id="ARBA00022777"/>
    </source>
</evidence>
<comment type="caution">
    <text evidence="7">The sequence shown here is derived from an EMBL/GenBank/DDBJ whole genome shotgun (WGS) entry which is preliminary data.</text>
</comment>
<dbReference type="AlphaFoldDB" id="A0AA38HL24"/>
<evidence type="ECO:0000313" key="8">
    <source>
        <dbReference type="Proteomes" id="UP001168821"/>
    </source>
</evidence>
<keyword evidence="1" id="KW-0723">Serine/threonine-protein kinase</keyword>
<evidence type="ECO:0000313" key="7">
    <source>
        <dbReference type="EMBL" id="KAJ3630108.1"/>
    </source>
</evidence>
<accession>A0AA38HL24</accession>
<dbReference type="GO" id="GO:0005524">
    <property type="term" value="F:ATP binding"/>
    <property type="evidence" value="ECO:0007669"/>
    <property type="project" value="UniProtKB-KW"/>
</dbReference>
<dbReference type="Pfam" id="PF00069">
    <property type="entry name" value="Pkinase"/>
    <property type="match status" value="1"/>
</dbReference>
<evidence type="ECO:0000256" key="3">
    <source>
        <dbReference type="ARBA" id="ARBA00022741"/>
    </source>
</evidence>
<evidence type="ECO:0000256" key="1">
    <source>
        <dbReference type="ARBA" id="ARBA00022527"/>
    </source>
</evidence>
<keyword evidence="3" id="KW-0547">Nucleotide-binding</keyword>
<dbReference type="GO" id="GO:0004674">
    <property type="term" value="F:protein serine/threonine kinase activity"/>
    <property type="evidence" value="ECO:0007669"/>
    <property type="project" value="UniProtKB-KW"/>
</dbReference>
<evidence type="ECO:0000256" key="2">
    <source>
        <dbReference type="ARBA" id="ARBA00022679"/>
    </source>
</evidence>
<keyword evidence="5" id="KW-0067">ATP-binding</keyword>
<evidence type="ECO:0000256" key="5">
    <source>
        <dbReference type="ARBA" id="ARBA00022840"/>
    </source>
</evidence>
<keyword evidence="4" id="KW-0418">Kinase</keyword>
<reference evidence="7" key="1">
    <citation type="journal article" date="2023" name="G3 (Bethesda)">
        <title>Whole genome assemblies of Zophobas morio and Tenebrio molitor.</title>
        <authorList>
            <person name="Kaur S."/>
            <person name="Stinson S.A."/>
            <person name="diCenzo G.C."/>
        </authorList>
    </citation>
    <scope>NUCLEOTIDE SEQUENCE</scope>
    <source>
        <strain evidence="7">QUZm001</strain>
    </source>
</reference>
<organism evidence="7 8">
    <name type="scientific">Zophobas morio</name>
    <dbReference type="NCBI Taxonomy" id="2755281"/>
    <lineage>
        <taxon>Eukaryota</taxon>
        <taxon>Metazoa</taxon>
        <taxon>Ecdysozoa</taxon>
        <taxon>Arthropoda</taxon>
        <taxon>Hexapoda</taxon>
        <taxon>Insecta</taxon>
        <taxon>Pterygota</taxon>
        <taxon>Neoptera</taxon>
        <taxon>Endopterygota</taxon>
        <taxon>Coleoptera</taxon>
        <taxon>Polyphaga</taxon>
        <taxon>Cucujiformia</taxon>
        <taxon>Tenebrionidae</taxon>
        <taxon>Zophobas</taxon>
    </lineage>
</organism>
<dbReference type="SUPFAM" id="SSF56112">
    <property type="entry name" value="Protein kinase-like (PK-like)"/>
    <property type="match status" value="1"/>
</dbReference>
<sequence length="90" mass="10203">MGLFAEGGIYIMYSNTVLGVSFLKKANPDLPENKIRFYAAEILLPLYYLHDKINIAFLDLTPEHILLDQEGHVCLCDFGQAKRLRKGTCL</sequence>
<evidence type="ECO:0000259" key="6">
    <source>
        <dbReference type="PROSITE" id="PS50011"/>
    </source>
</evidence>
<dbReference type="PROSITE" id="PS50011">
    <property type="entry name" value="PROTEIN_KINASE_DOM"/>
    <property type="match status" value="1"/>
</dbReference>
<protein>
    <recommendedName>
        <fullName evidence="6">Protein kinase domain-containing protein</fullName>
    </recommendedName>
</protein>
<dbReference type="EMBL" id="JALNTZ010000830">
    <property type="protein sequence ID" value="KAJ3630108.1"/>
    <property type="molecule type" value="Genomic_DNA"/>
</dbReference>